<dbReference type="InterPro" id="IPR003211">
    <property type="entry name" value="AmiSUreI_transpt"/>
</dbReference>
<evidence type="ECO:0000256" key="8">
    <source>
        <dbReference type="SAM" id="MobiDB-lite"/>
    </source>
</evidence>
<evidence type="ECO:0000256" key="7">
    <source>
        <dbReference type="ARBA" id="ARBA00023136"/>
    </source>
</evidence>
<feature type="transmembrane region" description="Helical" evidence="9">
    <location>
        <begin position="172"/>
        <end position="191"/>
    </location>
</feature>
<feature type="transmembrane region" description="Helical" evidence="9">
    <location>
        <begin position="112"/>
        <end position="132"/>
    </location>
</feature>
<dbReference type="CDD" id="cd13429">
    <property type="entry name" value="UreI_AmiS_like_2"/>
    <property type="match status" value="1"/>
</dbReference>
<dbReference type="InterPro" id="IPR038523">
    <property type="entry name" value="AmiSUreI_transpt_sf"/>
</dbReference>
<gene>
    <name evidence="10" type="ORF">FM101_10450</name>
</gene>
<accession>A0A1R4GHI3</accession>
<dbReference type="Proteomes" id="UP000195913">
    <property type="component" value="Unassembled WGS sequence"/>
</dbReference>
<keyword evidence="7 9" id="KW-0472">Membrane</keyword>
<feature type="transmembrane region" description="Helical" evidence="9">
    <location>
        <begin position="56"/>
        <end position="74"/>
    </location>
</feature>
<sequence length="261" mass="27691">MGNVGLLYVGAVLFINGLMLLGFVPGRAAAPMNYFVGAMQVIFPTIIIAQSGGDPAMTLSASGLYLFGFTYLYIAFNITFGLDGEGVGWFSLFVSGVAVVMSYLQFTLVGDPVFGVIWLLWAILWLMFYLVLALGMESLTAATGWFTVIIAHLSATIPALLLLSGAFQSTGLWAGVLAVAGALALLISLALGRQGVGRPQSPPLPQLRDEVDGAEAPTLPELIARTGRSDQGSQIVISSPPVSRSSRRVVNSPLRRRVPRS</sequence>
<dbReference type="Gene3D" id="1.25.40.600">
    <property type="match status" value="1"/>
</dbReference>
<protein>
    <submittedName>
        <fullName evidence="10">Urea channel UreI</fullName>
    </submittedName>
</protein>
<evidence type="ECO:0000313" key="10">
    <source>
        <dbReference type="EMBL" id="SJM67402.1"/>
    </source>
</evidence>
<keyword evidence="11" id="KW-1185">Reference proteome</keyword>
<keyword evidence="4" id="KW-1003">Cell membrane</keyword>
<feature type="transmembrane region" description="Helical" evidence="9">
    <location>
        <begin position="144"/>
        <end position="166"/>
    </location>
</feature>
<keyword evidence="3" id="KW-0813">Transport</keyword>
<feature type="region of interest" description="Disordered" evidence="8">
    <location>
        <begin position="224"/>
        <end position="261"/>
    </location>
</feature>
<evidence type="ECO:0000256" key="6">
    <source>
        <dbReference type="ARBA" id="ARBA00022989"/>
    </source>
</evidence>
<name>A0A1R4GHI3_9MICC</name>
<reference evidence="10 11" key="1">
    <citation type="submission" date="2017-02" db="EMBL/GenBank/DDBJ databases">
        <authorList>
            <person name="Peterson S.W."/>
        </authorList>
    </citation>
    <scope>NUCLEOTIDE SEQUENCE [LARGE SCALE GENOMIC DNA]</scope>
    <source>
        <strain evidence="10 11">B Ar 00.02</strain>
    </source>
</reference>
<evidence type="ECO:0000256" key="5">
    <source>
        <dbReference type="ARBA" id="ARBA00022692"/>
    </source>
</evidence>
<keyword evidence="6 9" id="KW-1133">Transmembrane helix</keyword>
<feature type="transmembrane region" description="Helical" evidence="9">
    <location>
        <begin position="6"/>
        <end position="24"/>
    </location>
</feature>
<feature type="transmembrane region" description="Helical" evidence="9">
    <location>
        <begin position="86"/>
        <end position="106"/>
    </location>
</feature>
<evidence type="ECO:0000313" key="11">
    <source>
        <dbReference type="Proteomes" id="UP000195913"/>
    </source>
</evidence>
<evidence type="ECO:0000256" key="2">
    <source>
        <dbReference type="ARBA" id="ARBA00010068"/>
    </source>
</evidence>
<organism evidence="10 11">
    <name type="scientific">Arthrobacter rhombi</name>
    <dbReference type="NCBI Taxonomy" id="71253"/>
    <lineage>
        <taxon>Bacteria</taxon>
        <taxon>Bacillati</taxon>
        <taxon>Actinomycetota</taxon>
        <taxon>Actinomycetes</taxon>
        <taxon>Micrococcales</taxon>
        <taxon>Micrococcaceae</taxon>
        <taxon>Arthrobacter</taxon>
    </lineage>
</organism>
<keyword evidence="5 9" id="KW-0812">Transmembrane</keyword>
<evidence type="ECO:0000256" key="9">
    <source>
        <dbReference type="SAM" id="Phobius"/>
    </source>
</evidence>
<dbReference type="Pfam" id="PF02293">
    <property type="entry name" value="AmiS_UreI"/>
    <property type="match status" value="1"/>
</dbReference>
<dbReference type="EMBL" id="FUHW01000037">
    <property type="protein sequence ID" value="SJM67402.1"/>
    <property type="molecule type" value="Genomic_DNA"/>
</dbReference>
<dbReference type="AlphaFoldDB" id="A0A1R4GHI3"/>
<evidence type="ECO:0000256" key="4">
    <source>
        <dbReference type="ARBA" id="ARBA00022475"/>
    </source>
</evidence>
<dbReference type="GO" id="GO:0005886">
    <property type="term" value="C:plasma membrane"/>
    <property type="evidence" value="ECO:0007669"/>
    <property type="project" value="UniProtKB-SubCell"/>
</dbReference>
<feature type="transmembrane region" description="Helical" evidence="9">
    <location>
        <begin position="31"/>
        <end position="50"/>
    </location>
</feature>
<evidence type="ECO:0000256" key="3">
    <source>
        <dbReference type="ARBA" id="ARBA00022448"/>
    </source>
</evidence>
<comment type="subcellular location">
    <subcellularLocation>
        <location evidence="1">Cell membrane</location>
        <topology evidence="1">Multi-pass membrane protein</topology>
    </subcellularLocation>
</comment>
<comment type="similarity">
    <text evidence="2">Belongs to the AmiS/UreI family.</text>
</comment>
<proteinExistence type="inferred from homology"/>
<dbReference type="RefSeq" id="WP_086999295.1">
    <property type="nucleotide sequence ID" value="NZ_FUHW01000037.1"/>
</dbReference>
<feature type="compositionally biased region" description="Low complexity" evidence="8">
    <location>
        <begin position="238"/>
        <end position="253"/>
    </location>
</feature>
<evidence type="ECO:0000256" key="1">
    <source>
        <dbReference type="ARBA" id="ARBA00004651"/>
    </source>
</evidence>